<feature type="compositionally biased region" description="Low complexity" evidence="1">
    <location>
        <begin position="51"/>
        <end position="64"/>
    </location>
</feature>
<name>A0A9P4U6F6_9PLEO</name>
<feature type="region of interest" description="Disordered" evidence="1">
    <location>
        <begin position="49"/>
        <end position="81"/>
    </location>
</feature>
<proteinExistence type="predicted"/>
<sequence>MAAIQQAPVLSMPGYKSPSDNNTSINHMTHLSGMALAEFVTEPKIHLVEASPSSSKQPMQSPSMDLSSKRSSRASASTTKSQLRQTNCILVDMLQNIQNELAAHRTILLNIQNRVSTLEGESNTSANNDAPQATLRTLEVQDAPPKRNSRLLAPELSSWWQACQTFASNAEPPMSAGEFLKTPHRFSGFDLKWEVPSTPLVTPPDVDDIPSLTPTSEEGDHSELGSPLGQNVFLGEEISAFTPQIAGPGDEAGVDITGRTVEFDVKRLPAPPALQPAPCAKPSVMGNEDVVTAIEPELVGNRQRYFKGVRSLATYKALLKHKPSENEHHVLIHFHRRKDVEHLRAA</sequence>
<dbReference type="OrthoDB" id="3778454at2759"/>
<accession>A0A9P4U6F6</accession>
<evidence type="ECO:0000313" key="3">
    <source>
        <dbReference type="Proteomes" id="UP000799764"/>
    </source>
</evidence>
<feature type="region of interest" description="Disordered" evidence="1">
    <location>
        <begin position="1"/>
        <end position="27"/>
    </location>
</feature>
<evidence type="ECO:0000313" key="2">
    <source>
        <dbReference type="EMBL" id="KAF2440089.1"/>
    </source>
</evidence>
<keyword evidence="3" id="KW-1185">Reference proteome</keyword>
<dbReference type="EMBL" id="MU001508">
    <property type="protein sequence ID" value="KAF2440089.1"/>
    <property type="molecule type" value="Genomic_DNA"/>
</dbReference>
<dbReference type="AlphaFoldDB" id="A0A9P4U6F6"/>
<protein>
    <submittedName>
        <fullName evidence="2">Uncharacterized protein</fullName>
    </submittedName>
</protein>
<feature type="region of interest" description="Disordered" evidence="1">
    <location>
        <begin position="200"/>
        <end position="224"/>
    </location>
</feature>
<comment type="caution">
    <text evidence="2">The sequence shown here is derived from an EMBL/GenBank/DDBJ whole genome shotgun (WGS) entry which is preliminary data.</text>
</comment>
<dbReference type="Proteomes" id="UP000799764">
    <property type="component" value="Unassembled WGS sequence"/>
</dbReference>
<feature type="compositionally biased region" description="Polar residues" evidence="1">
    <location>
        <begin position="18"/>
        <end position="27"/>
    </location>
</feature>
<organism evidence="2 3">
    <name type="scientific">Karstenula rhodostoma CBS 690.94</name>
    <dbReference type="NCBI Taxonomy" id="1392251"/>
    <lineage>
        <taxon>Eukaryota</taxon>
        <taxon>Fungi</taxon>
        <taxon>Dikarya</taxon>
        <taxon>Ascomycota</taxon>
        <taxon>Pezizomycotina</taxon>
        <taxon>Dothideomycetes</taxon>
        <taxon>Pleosporomycetidae</taxon>
        <taxon>Pleosporales</taxon>
        <taxon>Massarineae</taxon>
        <taxon>Didymosphaeriaceae</taxon>
        <taxon>Karstenula</taxon>
    </lineage>
</organism>
<reference evidence="2" key="1">
    <citation type="journal article" date="2020" name="Stud. Mycol.">
        <title>101 Dothideomycetes genomes: a test case for predicting lifestyles and emergence of pathogens.</title>
        <authorList>
            <person name="Haridas S."/>
            <person name="Albert R."/>
            <person name="Binder M."/>
            <person name="Bloem J."/>
            <person name="Labutti K."/>
            <person name="Salamov A."/>
            <person name="Andreopoulos B."/>
            <person name="Baker S."/>
            <person name="Barry K."/>
            <person name="Bills G."/>
            <person name="Bluhm B."/>
            <person name="Cannon C."/>
            <person name="Castanera R."/>
            <person name="Culley D."/>
            <person name="Daum C."/>
            <person name="Ezra D."/>
            <person name="Gonzalez J."/>
            <person name="Henrissat B."/>
            <person name="Kuo A."/>
            <person name="Liang C."/>
            <person name="Lipzen A."/>
            <person name="Lutzoni F."/>
            <person name="Magnuson J."/>
            <person name="Mondo S."/>
            <person name="Nolan M."/>
            <person name="Ohm R."/>
            <person name="Pangilinan J."/>
            <person name="Park H.-J."/>
            <person name="Ramirez L."/>
            <person name="Alfaro M."/>
            <person name="Sun H."/>
            <person name="Tritt A."/>
            <person name="Yoshinaga Y."/>
            <person name="Zwiers L.-H."/>
            <person name="Turgeon B."/>
            <person name="Goodwin S."/>
            <person name="Spatafora J."/>
            <person name="Crous P."/>
            <person name="Grigoriev I."/>
        </authorList>
    </citation>
    <scope>NUCLEOTIDE SEQUENCE</scope>
    <source>
        <strain evidence="2">CBS 690.94</strain>
    </source>
</reference>
<gene>
    <name evidence="2" type="ORF">P171DRAFT_525102</name>
</gene>
<evidence type="ECO:0000256" key="1">
    <source>
        <dbReference type="SAM" id="MobiDB-lite"/>
    </source>
</evidence>